<comment type="caution">
    <text evidence="1">The sequence shown here is derived from an EMBL/GenBank/DDBJ whole genome shotgun (WGS) entry which is preliminary data.</text>
</comment>
<name>A0ABQ1YZP6_9BACT</name>
<evidence type="ECO:0008006" key="3">
    <source>
        <dbReference type="Google" id="ProtNLM"/>
    </source>
</evidence>
<accession>A0ABQ1YZP6</accession>
<evidence type="ECO:0000313" key="2">
    <source>
        <dbReference type="Proteomes" id="UP000600214"/>
    </source>
</evidence>
<organism evidence="1 2">
    <name type="scientific">Dyadobacter endophyticus</name>
    <dbReference type="NCBI Taxonomy" id="1749036"/>
    <lineage>
        <taxon>Bacteria</taxon>
        <taxon>Pseudomonadati</taxon>
        <taxon>Bacteroidota</taxon>
        <taxon>Cytophagia</taxon>
        <taxon>Cytophagales</taxon>
        <taxon>Spirosomataceae</taxon>
        <taxon>Dyadobacter</taxon>
    </lineage>
</organism>
<dbReference type="Proteomes" id="UP000600214">
    <property type="component" value="Unassembled WGS sequence"/>
</dbReference>
<keyword evidence="2" id="KW-1185">Reference proteome</keyword>
<dbReference type="EMBL" id="BMIA01000003">
    <property type="protein sequence ID" value="GGH42871.1"/>
    <property type="molecule type" value="Genomic_DNA"/>
</dbReference>
<proteinExistence type="predicted"/>
<dbReference type="RefSeq" id="WP_188935389.1">
    <property type="nucleotide sequence ID" value="NZ_BMIA01000003.1"/>
</dbReference>
<sequence>MEELELLEVAETKQEKLLTTFLANIKKVARAFMDSIIDIMDDLEMKSTTRMQDWQTVTRYRLILRTVLANAGYDVSVEALLKGMTEVSISIESYYEPYGMSKYSDFFHTAGQQALDRVKTQLIDVIPETAFIEPVSQALENAVMRGQSLPDMRRQLKEIVVESELPANYVYNQAKQSLWMFHRNYSGSIGTALDLKHFYYDGVAVQHSRGFCLKRKGKVFTKEEVEEWVKEDWQGKIPGTTKESIFWLCGGYNCIDVLRPITEQLYKRLKNNN</sequence>
<reference evidence="2" key="1">
    <citation type="journal article" date="2019" name="Int. J. Syst. Evol. Microbiol.">
        <title>The Global Catalogue of Microorganisms (GCM) 10K type strain sequencing project: providing services to taxonomists for standard genome sequencing and annotation.</title>
        <authorList>
            <consortium name="The Broad Institute Genomics Platform"/>
            <consortium name="The Broad Institute Genome Sequencing Center for Infectious Disease"/>
            <person name="Wu L."/>
            <person name="Ma J."/>
        </authorList>
    </citation>
    <scope>NUCLEOTIDE SEQUENCE [LARGE SCALE GENOMIC DNA]</scope>
    <source>
        <strain evidence="2">CGMCC 1.15288</strain>
    </source>
</reference>
<evidence type="ECO:0000313" key="1">
    <source>
        <dbReference type="EMBL" id="GGH42871.1"/>
    </source>
</evidence>
<protein>
    <recommendedName>
        <fullName evidence="3">DUF4942 domain-containing protein</fullName>
    </recommendedName>
</protein>
<gene>
    <name evidence="1" type="ORF">GCM10007423_39840</name>
</gene>